<name>A0AAV9UTT9_9PEZI</name>
<evidence type="ECO:0000313" key="1">
    <source>
        <dbReference type="EMBL" id="KAK6348883.1"/>
    </source>
</evidence>
<gene>
    <name evidence="1" type="ORF">TWF730_009649</name>
</gene>
<organism evidence="1 2">
    <name type="scientific">Orbilia blumenaviensis</name>
    <dbReference type="NCBI Taxonomy" id="1796055"/>
    <lineage>
        <taxon>Eukaryota</taxon>
        <taxon>Fungi</taxon>
        <taxon>Dikarya</taxon>
        <taxon>Ascomycota</taxon>
        <taxon>Pezizomycotina</taxon>
        <taxon>Orbiliomycetes</taxon>
        <taxon>Orbiliales</taxon>
        <taxon>Orbiliaceae</taxon>
        <taxon>Orbilia</taxon>
    </lineage>
</organism>
<dbReference type="InterPro" id="IPR029062">
    <property type="entry name" value="Class_I_gatase-like"/>
</dbReference>
<keyword evidence="2" id="KW-1185">Reference proteome</keyword>
<proteinExistence type="predicted"/>
<dbReference type="AlphaFoldDB" id="A0AAV9UTT9"/>
<reference evidence="1 2" key="1">
    <citation type="submission" date="2019-10" db="EMBL/GenBank/DDBJ databases">
        <authorList>
            <person name="Palmer J.M."/>
        </authorList>
    </citation>
    <scope>NUCLEOTIDE SEQUENCE [LARGE SCALE GENOMIC DNA]</scope>
    <source>
        <strain evidence="1 2">TWF730</strain>
    </source>
</reference>
<dbReference type="Gene3D" id="3.40.50.880">
    <property type="match status" value="1"/>
</dbReference>
<comment type="caution">
    <text evidence="1">The sequence shown here is derived from an EMBL/GenBank/DDBJ whole genome shotgun (WGS) entry which is preliminary data.</text>
</comment>
<accession>A0AAV9UTT9</accession>
<protein>
    <submittedName>
        <fullName evidence="1">Uncharacterized protein</fullName>
    </submittedName>
</protein>
<evidence type="ECO:0000313" key="2">
    <source>
        <dbReference type="Proteomes" id="UP001373714"/>
    </source>
</evidence>
<dbReference type="EMBL" id="JAVHNS010000007">
    <property type="protein sequence ID" value="KAK6348883.1"/>
    <property type="molecule type" value="Genomic_DNA"/>
</dbReference>
<sequence>MADSQVLLLNLCYQPFLDALYKPLFDSLSAKADLKRANERAEALRYLELSRPVAIIATDAGLTESENGQVVEAVLQYVRNGGILILGLDFPSSIAMDEFDSFFQRKLNLPWASGDYHRDDFEINEEGIFPPPGGSRENFPQNYNMKALHIKNASPEQRLYTASDSDQAAIVGTSYGEGYVAYIGDCNGEAEMGNFILGLIGLA</sequence>
<dbReference type="Proteomes" id="UP001373714">
    <property type="component" value="Unassembled WGS sequence"/>
</dbReference>